<reference evidence="1" key="2">
    <citation type="submission" date="2021-08" db="EMBL/GenBank/DDBJ databases">
        <authorList>
            <person name="Tani A."/>
            <person name="Ola A."/>
            <person name="Ogura Y."/>
            <person name="Katsura K."/>
            <person name="Hayashi T."/>
        </authorList>
    </citation>
    <scope>NUCLEOTIDE SEQUENCE</scope>
    <source>
        <strain evidence="1">KCTC 52305</strain>
    </source>
</reference>
<comment type="caution">
    <text evidence="1">The sequence shown here is derived from an EMBL/GenBank/DDBJ whole genome shotgun (WGS) entry which is preliminary data.</text>
</comment>
<organism evidence="1 2">
    <name type="scientific">Methylobacterium crusticola</name>
    <dbReference type="NCBI Taxonomy" id="1697972"/>
    <lineage>
        <taxon>Bacteria</taxon>
        <taxon>Pseudomonadati</taxon>
        <taxon>Pseudomonadota</taxon>
        <taxon>Alphaproteobacteria</taxon>
        <taxon>Hyphomicrobiales</taxon>
        <taxon>Methylobacteriaceae</taxon>
        <taxon>Methylobacterium</taxon>
    </lineage>
</organism>
<accession>A0ABQ4QSK0</accession>
<evidence type="ECO:0000313" key="2">
    <source>
        <dbReference type="Proteomes" id="UP001055167"/>
    </source>
</evidence>
<name>A0ABQ4QSK0_9HYPH</name>
<reference evidence="1" key="1">
    <citation type="journal article" date="2021" name="Front. Microbiol.">
        <title>Comprehensive Comparative Genomics and Phenotyping of Methylobacterium Species.</title>
        <authorList>
            <person name="Alessa O."/>
            <person name="Ogura Y."/>
            <person name="Fujitani Y."/>
            <person name="Takami H."/>
            <person name="Hayashi T."/>
            <person name="Sahin N."/>
            <person name="Tani A."/>
        </authorList>
    </citation>
    <scope>NUCLEOTIDE SEQUENCE</scope>
    <source>
        <strain evidence="1">KCTC 52305</strain>
    </source>
</reference>
<gene>
    <name evidence="1" type="ORF">OPKNFCMD_1000</name>
</gene>
<evidence type="ECO:0000313" key="1">
    <source>
        <dbReference type="EMBL" id="GJD48283.1"/>
    </source>
</evidence>
<dbReference type="EMBL" id="BPQH01000003">
    <property type="protein sequence ID" value="GJD48283.1"/>
    <property type="molecule type" value="Genomic_DNA"/>
</dbReference>
<protein>
    <recommendedName>
        <fullName evidence="3">DUF1488 family protein</fullName>
    </recommendedName>
</protein>
<dbReference type="Proteomes" id="UP001055167">
    <property type="component" value="Unassembled WGS sequence"/>
</dbReference>
<evidence type="ECO:0008006" key="3">
    <source>
        <dbReference type="Google" id="ProtNLM"/>
    </source>
</evidence>
<sequence length="91" mass="9968">MRGVTGSPRDLRETFHIEIVGPEGAPVQRASYRAGSLDAARERALRLFARARVPQRGGPPVEAVLILDGAGTEVFRWSIWDEGTGQGGRRR</sequence>
<keyword evidence="2" id="KW-1185">Reference proteome</keyword>
<proteinExistence type="predicted"/>